<protein>
    <submittedName>
        <fullName evidence="1">Uncharacterized protein</fullName>
    </submittedName>
</protein>
<dbReference type="AlphaFoldDB" id="A0A557STZ8"/>
<proteinExistence type="predicted"/>
<dbReference type="RefSeq" id="WP_186434236.1">
    <property type="nucleotide sequence ID" value="NZ_ML675586.1"/>
</dbReference>
<keyword evidence="2" id="KW-1185">Reference proteome</keyword>
<dbReference type="EMBL" id="VOAH01000010">
    <property type="protein sequence ID" value="TVP40094.1"/>
    <property type="molecule type" value="Genomic_DNA"/>
</dbReference>
<evidence type="ECO:0000313" key="1">
    <source>
        <dbReference type="EMBL" id="TVP40094.1"/>
    </source>
</evidence>
<comment type="caution">
    <text evidence="1">The sequence shown here is derived from an EMBL/GenBank/DDBJ whole genome shotgun (WGS) entry which is preliminary data.</text>
</comment>
<name>A0A557STZ8_9ARCH</name>
<dbReference type="Proteomes" id="UP000315289">
    <property type="component" value="Unassembled WGS sequence"/>
</dbReference>
<reference evidence="1 2" key="1">
    <citation type="journal article" date="2019" name="Front. Microbiol.">
        <title>Ammonia Oxidation by the Arctic Terrestrial Thaumarchaeote Candidatus Nitrosocosmicus arcticus Is Stimulated by Increasing Temperatures.</title>
        <authorList>
            <person name="Alves R.J.E."/>
            <person name="Kerou M."/>
            <person name="Zappe A."/>
            <person name="Bittner R."/>
            <person name="Abby S.S."/>
            <person name="Schmidt H.A."/>
            <person name="Pfeifer K."/>
            <person name="Schleper C."/>
        </authorList>
    </citation>
    <scope>NUCLEOTIDE SEQUENCE [LARGE SCALE GENOMIC DNA]</scope>
    <source>
        <strain evidence="1 2">Kfb</strain>
    </source>
</reference>
<organism evidence="1 2">
    <name type="scientific">Candidatus Nitrosocosmicus arcticus</name>
    <dbReference type="NCBI Taxonomy" id="2035267"/>
    <lineage>
        <taxon>Archaea</taxon>
        <taxon>Nitrososphaerota</taxon>
        <taxon>Nitrososphaeria</taxon>
        <taxon>Nitrososphaerales</taxon>
        <taxon>Nitrososphaeraceae</taxon>
        <taxon>Candidatus Nitrosocosmicus</taxon>
    </lineage>
</organism>
<sequence length="52" mass="6035">MLILELRKKRNYSNAFFYETADSVRKPLSEGYTSIIGKVGRDGRNHPKTGYR</sequence>
<accession>A0A557STZ8</accession>
<gene>
    <name evidence="1" type="ORF">NARC_100157</name>
</gene>
<evidence type="ECO:0000313" key="2">
    <source>
        <dbReference type="Proteomes" id="UP000315289"/>
    </source>
</evidence>